<dbReference type="AlphaFoldDB" id="A0A7N9DB61"/>
<proteinExistence type="predicted"/>
<dbReference type="Proteomes" id="UP000233100">
    <property type="component" value="Chromosome 4"/>
</dbReference>
<feature type="transmembrane region" description="Helical" evidence="1">
    <location>
        <begin position="75"/>
        <end position="95"/>
    </location>
</feature>
<name>A0A7N9DB61_MACFA</name>
<dbReference type="Ensembl" id="ENSMFAT00000092757.1">
    <property type="protein sequence ID" value="ENSMFAP00000061508.1"/>
    <property type="gene ID" value="ENSMFAG00000056350.1"/>
</dbReference>
<keyword evidence="1" id="KW-1133">Transmembrane helix</keyword>
<keyword evidence="1" id="KW-0472">Membrane</keyword>
<reference evidence="2" key="3">
    <citation type="submission" date="2025-09" db="UniProtKB">
        <authorList>
            <consortium name="Ensembl"/>
        </authorList>
    </citation>
    <scope>IDENTIFICATION</scope>
</reference>
<reference evidence="2 3" key="1">
    <citation type="submission" date="2013-03" db="EMBL/GenBank/DDBJ databases">
        <authorList>
            <person name="Warren W."/>
            <person name="Wilson R.K."/>
        </authorList>
    </citation>
    <scope>NUCLEOTIDE SEQUENCE</scope>
</reference>
<evidence type="ECO:0000256" key="1">
    <source>
        <dbReference type="SAM" id="Phobius"/>
    </source>
</evidence>
<accession>A0A7N9DB61</accession>
<protein>
    <submittedName>
        <fullName evidence="2">Uncharacterized protein</fullName>
    </submittedName>
</protein>
<sequence>MVAYTCNPSTFGGRGGWWITRSGGRDHPGQHSKTSSLLKTQKINWVWWHMSVIPATQEAEIGSLMFGFFFKLLNAILRCPIYFPYIFVVLLFFFFET</sequence>
<dbReference type="GeneTree" id="ENSGT01150000289584"/>
<organism evidence="2 3">
    <name type="scientific">Macaca fascicularis</name>
    <name type="common">Crab-eating macaque</name>
    <name type="synonym">Cynomolgus monkey</name>
    <dbReference type="NCBI Taxonomy" id="9541"/>
    <lineage>
        <taxon>Eukaryota</taxon>
        <taxon>Metazoa</taxon>
        <taxon>Chordata</taxon>
        <taxon>Craniata</taxon>
        <taxon>Vertebrata</taxon>
        <taxon>Euteleostomi</taxon>
        <taxon>Mammalia</taxon>
        <taxon>Eutheria</taxon>
        <taxon>Euarchontoglires</taxon>
        <taxon>Primates</taxon>
        <taxon>Haplorrhini</taxon>
        <taxon>Catarrhini</taxon>
        <taxon>Cercopithecidae</taxon>
        <taxon>Cercopithecinae</taxon>
        <taxon>Macaca</taxon>
    </lineage>
</organism>
<keyword evidence="3" id="KW-1185">Reference proteome</keyword>
<keyword evidence="1" id="KW-0812">Transmembrane</keyword>
<reference evidence="2" key="2">
    <citation type="submission" date="2025-08" db="UniProtKB">
        <authorList>
            <consortium name="Ensembl"/>
        </authorList>
    </citation>
    <scope>IDENTIFICATION</scope>
</reference>
<evidence type="ECO:0000313" key="3">
    <source>
        <dbReference type="Proteomes" id="UP000233100"/>
    </source>
</evidence>
<evidence type="ECO:0000313" key="2">
    <source>
        <dbReference type="Ensembl" id="ENSMFAP00000061508.1"/>
    </source>
</evidence>